<dbReference type="OrthoDB" id="10262710at2759"/>
<evidence type="ECO:0000313" key="5">
    <source>
        <dbReference type="EMBL" id="KIM71396.1"/>
    </source>
</evidence>
<reference evidence="5 6" key="1">
    <citation type="submission" date="2014-04" db="EMBL/GenBank/DDBJ databases">
        <authorList>
            <consortium name="DOE Joint Genome Institute"/>
            <person name="Kuo A."/>
            <person name="Tarkka M."/>
            <person name="Buscot F."/>
            <person name="Kohler A."/>
            <person name="Nagy L.G."/>
            <person name="Floudas D."/>
            <person name="Copeland A."/>
            <person name="Barry K.W."/>
            <person name="Cichocki N."/>
            <person name="Veneault-Fourrey C."/>
            <person name="LaButti K."/>
            <person name="Lindquist E.A."/>
            <person name="Lipzen A."/>
            <person name="Lundell T."/>
            <person name="Morin E."/>
            <person name="Murat C."/>
            <person name="Sun H."/>
            <person name="Tunlid A."/>
            <person name="Henrissat B."/>
            <person name="Grigoriev I.V."/>
            <person name="Hibbett D.S."/>
            <person name="Martin F."/>
            <person name="Nordberg H.P."/>
            <person name="Cantor M.N."/>
            <person name="Hua S.X."/>
        </authorList>
    </citation>
    <scope>NUCLEOTIDE SEQUENCE [LARGE SCALE GENOMIC DNA]</scope>
    <source>
        <strain evidence="5 6">F 1598</strain>
    </source>
</reference>
<dbReference type="Gene3D" id="1.20.58.480">
    <property type="match status" value="1"/>
</dbReference>
<organism evidence="5 6">
    <name type="scientific">Piloderma croceum (strain F 1598)</name>
    <dbReference type="NCBI Taxonomy" id="765440"/>
    <lineage>
        <taxon>Eukaryota</taxon>
        <taxon>Fungi</taxon>
        <taxon>Dikarya</taxon>
        <taxon>Basidiomycota</taxon>
        <taxon>Agaricomycotina</taxon>
        <taxon>Agaricomycetes</taxon>
        <taxon>Agaricomycetidae</taxon>
        <taxon>Atheliales</taxon>
        <taxon>Atheliaceae</taxon>
        <taxon>Piloderma</taxon>
    </lineage>
</organism>
<dbReference type="InterPro" id="IPR037217">
    <property type="entry name" value="Trp/Indoleamine_2_3_dOase-like"/>
</dbReference>
<keyword evidence="4" id="KW-0349">Heme</keyword>
<dbReference type="EMBL" id="KN833331">
    <property type="protein sequence ID" value="KIM71396.1"/>
    <property type="molecule type" value="Genomic_DNA"/>
</dbReference>
<keyword evidence="6" id="KW-1185">Reference proteome</keyword>
<dbReference type="Proteomes" id="UP000054166">
    <property type="component" value="Unassembled WGS sequence"/>
</dbReference>
<evidence type="ECO:0008006" key="7">
    <source>
        <dbReference type="Google" id="ProtNLM"/>
    </source>
</evidence>
<dbReference type="AlphaFoldDB" id="A0A0C3EU80"/>
<dbReference type="InterPro" id="IPR000898">
    <property type="entry name" value="Indolamine_dOase"/>
</dbReference>
<proteinExistence type="inferred from homology"/>
<evidence type="ECO:0000313" key="6">
    <source>
        <dbReference type="Proteomes" id="UP000054166"/>
    </source>
</evidence>
<keyword evidence="2 4" id="KW-0479">Metal-binding</keyword>
<dbReference type="GO" id="GO:0019441">
    <property type="term" value="P:L-tryptophan catabolic process to kynurenine"/>
    <property type="evidence" value="ECO:0007669"/>
    <property type="project" value="InterPro"/>
</dbReference>
<comment type="similarity">
    <text evidence="1">Belongs to the indoleamine 2,3-dioxygenase family.</text>
</comment>
<dbReference type="HOGENOM" id="CLU_033932_0_0_1"/>
<sequence length="520" mass="57944">MFKTQINAAKATAFKLTEGAVAKSLPAFTITRNRGFLPREDPVQKLPSVFNPVESLLDRMTIHAHGKLNSGLLATGQFGDAVKHELKGLGLEHKVDEAILSNDQMMLSALFRDYAFLTSAYVLEPVDIEFRKTGKYTTGRNVLPRELAVPMKKLAEALGHFPFMEYASVYALQNWARKDPAGDITFDNLELIRAFENHEGSEKGFILVHVDMVANSGKLISAAEDCITAAATKQRDDFNVALEQLYNAYQSINQSMETMWGRSKPADYINFRSFIFGTAPKEGNPMFPEGVIYEGVGDEKPQYFRGESGANDSMIPLGDNLLEITASLPENDLTAVLRDFRQYRPPTQREYIESIEARARLAKVKLFAHGDPKSLALYVLNVDQIREFRNRHWSFTKEYIVRRSAYGIATGGSPILRYLPSNLSIVNLVLEEACSALPGTATLVSSGLSKSLAVNVNACKRRAEVQKRVLEAEMAVWAIVDDQKQNELERTSVRAIPHTDEDLGEQKIMQRGWVGNDGVG</sequence>
<dbReference type="GO" id="GO:0016702">
    <property type="term" value="F:oxidoreductase activity, acting on single donors with incorporation of molecular oxygen, incorporation of two atoms of oxygen"/>
    <property type="evidence" value="ECO:0007669"/>
    <property type="project" value="UniProtKB-ARBA"/>
</dbReference>
<feature type="binding site" description="proximal binding residue" evidence="4">
    <location>
        <position position="392"/>
    </location>
    <ligand>
        <name>heme b</name>
        <dbReference type="ChEBI" id="CHEBI:60344"/>
    </ligand>
    <ligandPart>
        <name>Fe</name>
        <dbReference type="ChEBI" id="CHEBI:18248"/>
    </ligandPart>
</feature>
<keyword evidence="3 4" id="KW-0408">Iron</keyword>
<dbReference type="GO" id="GO:0046872">
    <property type="term" value="F:metal ion binding"/>
    <property type="evidence" value="ECO:0007669"/>
    <property type="project" value="UniProtKB-KW"/>
</dbReference>
<evidence type="ECO:0000256" key="4">
    <source>
        <dbReference type="PIRSR" id="PIRSR600898-1"/>
    </source>
</evidence>
<protein>
    <recommendedName>
        <fullName evidence="7">Indoleamine 2,3-dioxygenase</fullName>
    </recommendedName>
</protein>
<dbReference type="InParanoid" id="A0A0C3EU80"/>
<evidence type="ECO:0000256" key="3">
    <source>
        <dbReference type="ARBA" id="ARBA00023004"/>
    </source>
</evidence>
<dbReference type="PANTHER" id="PTHR28657:SF3">
    <property type="entry name" value="INDOLEAMINE 2,3-DIOXYGENASE"/>
    <property type="match status" value="1"/>
</dbReference>
<evidence type="ECO:0000256" key="2">
    <source>
        <dbReference type="ARBA" id="ARBA00022723"/>
    </source>
</evidence>
<dbReference type="STRING" id="765440.A0A0C3EU80"/>
<name>A0A0C3EU80_PILCF</name>
<dbReference type="PANTHER" id="PTHR28657">
    <property type="entry name" value="INDOLEAMINE 2,3-DIOXYGENASE"/>
    <property type="match status" value="1"/>
</dbReference>
<accession>A0A0C3EU80</accession>
<dbReference type="Pfam" id="PF01231">
    <property type="entry name" value="IDO"/>
    <property type="match status" value="1"/>
</dbReference>
<gene>
    <name evidence="5" type="ORF">PILCRDRAFT_17111</name>
</gene>
<dbReference type="GO" id="GO:0020037">
    <property type="term" value="F:heme binding"/>
    <property type="evidence" value="ECO:0007669"/>
    <property type="project" value="InterPro"/>
</dbReference>
<reference evidence="6" key="2">
    <citation type="submission" date="2015-01" db="EMBL/GenBank/DDBJ databases">
        <title>Evolutionary Origins and Diversification of the Mycorrhizal Mutualists.</title>
        <authorList>
            <consortium name="DOE Joint Genome Institute"/>
            <consortium name="Mycorrhizal Genomics Consortium"/>
            <person name="Kohler A."/>
            <person name="Kuo A."/>
            <person name="Nagy L.G."/>
            <person name="Floudas D."/>
            <person name="Copeland A."/>
            <person name="Barry K.W."/>
            <person name="Cichocki N."/>
            <person name="Veneault-Fourrey C."/>
            <person name="LaButti K."/>
            <person name="Lindquist E.A."/>
            <person name="Lipzen A."/>
            <person name="Lundell T."/>
            <person name="Morin E."/>
            <person name="Murat C."/>
            <person name="Riley R."/>
            <person name="Ohm R."/>
            <person name="Sun H."/>
            <person name="Tunlid A."/>
            <person name="Henrissat B."/>
            <person name="Grigoriev I.V."/>
            <person name="Hibbett D.S."/>
            <person name="Martin F."/>
        </authorList>
    </citation>
    <scope>NUCLEOTIDE SEQUENCE [LARGE SCALE GENOMIC DNA]</scope>
    <source>
        <strain evidence="6">F 1598</strain>
    </source>
</reference>
<dbReference type="SUPFAM" id="SSF140959">
    <property type="entry name" value="Indolic compounds 2,3-dioxygenase-like"/>
    <property type="match status" value="1"/>
</dbReference>
<evidence type="ECO:0000256" key="1">
    <source>
        <dbReference type="ARBA" id="ARBA00007119"/>
    </source>
</evidence>